<organism evidence="2">
    <name type="scientific">Siphoviridae sp. ctMgQ24</name>
    <dbReference type="NCBI Taxonomy" id="2826263"/>
    <lineage>
        <taxon>Viruses</taxon>
        <taxon>Duplodnaviria</taxon>
        <taxon>Heunggongvirae</taxon>
        <taxon>Uroviricota</taxon>
        <taxon>Caudoviricetes</taxon>
    </lineage>
</organism>
<reference evidence="2" key="1">
    <citation type="journal article" date="2021" name="Proc. Natl. Acad. Sci. U.S.A.">
        <title>A Catalog of Tens of Thousands of Viruses from Human Metagenomes Reveals Hidden Associations with Chronic Diseases.</title>
        <authorList>
            <person name="Tisza M.J."/>
            <person name="Buck C.B."/>
        </authorList>
    </citation>
    <scope>NUCLEOTIDE SEQUENCE</scope>
    <source>
        <strain evidence="2">CtMgQ24</strain>
    </source>
</reference>
<name>A0A8S5QQH3_9CAUD</name>
<evidence type="ECO:0000313" key="2">
    <source>
        <dbReference type="EMBL" id="DAE20989.1"/>
    </source>
</evidence>
<proteinExistence type="predicted"/>
<evidence type="ECO:0000256" key="1">
    <source>
        <dbReference type="SAM" id="Phobius"/>
    </source>
</evidence>
<keyword evidence="1" id="KW-0812">Transmembrane</keyword>
<keyword evidence="1" id="KW-0472">Membrane</keyword>
<accession>A0A8S5QQH3</accession>
<dbReference type="EMBL" id="BK015705">
    <property type="protein sequence ID" value="DAE20989.1"/>
    <property type="molecule type" value="Genomic_DNA"/>
</dbReference>
<sequence length="42" mass="4829">MSIIHKIVIYLFSLPLHIIHLRIVIGTHLVLVEAEKNIKDVV</sequence>
<keyword evidence="1" id="KW-1133">Transmembrane helix</keyword>
<protein>
    <submittedName>
        <fullName evidence="2">Uncharacterized protein</fullName>
    </submittedName>
</protein>
<feature type="transmembrane region" description="Helical" evidence="1">
    <location>
        <begin position="7"/>
        <end position="31"/>
    </location>
</feature>